<dbReference type="SUPFAM" id="SSF53098">
    <property type="entry name" value="Ribonuclease H-like"/>
    <property type="match status" value="2"/>
</dbReference>
<feature type="compositionally biased region" description="Basic and acidic residues" evidence="6">
    <location>
        <begin position="1472"/>
        <end position="1496"/>
    </location>
</feature>
<dbReference type="InterPro" id="IPR057670">
    <property type="entry name" value="SH3_retrovirus"/>
</dbReference>
<dbReference type="Pfam" id="PF14223">
    <property type="entry name" value="Retrotran_gag_2"/>
    <property type="match status" value="1"/>
</dbReference>
<dbReference type="Pfam" id="PF22936">
    <property type="entry name" value="Pol_BBD"/>
    <property type="match status" value="1"/>
</dbReference>
<dbReference type="Pfam" id="PF25597">
    <property type="entry name" value="SH3_retrovirus"/>
    <property type="match status" value="1"/>
</dbReference>
<keyword evidence="4" id="KW-0863">Zinc-finger</keyword>
<feature type="domain" description="CCHC-type" evidence="7">
    <location>
        <begin position="1707"/>
        <end position="1720"/>
    </location>
</feature>
<evidence type="ECO:0000256" key="5">
    <source>
        <dbReference type="SAM" id="Coils"/>
    </source>
</evidence>
<dbReference type="PROSITE" id="PS50994">
    <property type="entry name" value="INTEGRASE"/>
    <property type="match status" value="2"/>
</dbReference>
<dbReference type="EMBL" id="BKCJ010009458">
    <property type="protein sequence ID" value="GEU87058.1"/>
    <property type="molecule type" value="Genomic_DNA"/>
</dbReference>
<dbReference type="InterPro" id="IPR001584">
    <property type="entry name" value="Integrase_cat-core"/>
</dbReference>
<feature type="region of interest" description="Disordered" evidence="6">
    <location>
        <begin position="1749"/>
        <end position="1771"/>
    </location>
</feature>
<keyword evidence="5" id="KW-0175">Coiled coil</keyword>
<dbReference type="PANTHER" id="PTHR42648:SF32">
    <property type="entry name" value="RIBONUCLEASE H-LIKE DOMAIN, GAG-PRE-INTEGRASE DOMAIN PROTEIN-RELATED"/>
    <property type="match status" value="1"/>
</dbReference>
<keyword evidence="1" id="KW-0645">Protease</keyword>
<accession>A0A6L2NLC2</accession>
<organism evidence="9">
    <name type="scientific">Tanacetum cinerariifolium</name>
    <name type="common">Dalmatian daisy</name>
    <name type="synonym">Chrysanthemum cinerariifolium</name>
    <dbReference type="NCBI Taxonomy" id="118510"/>
    <lineage>
        <taxon>Eukaryota</taxon>
        <taxon>Viridiplantae</taxon>
        <taxon>Streptophyta</taxon>
        <taxon>Embryophyta</taxon>
        <taxon>Tracheophyta</taxon>
        <taxon>Spermatophyta</taxon>
        <taxon>Magnoliopsida</taxon>
        <taxon>eudicotyledons</taxon>
        <taxon>Gunneridae</taxon>
        <taxon>Pentapetalae</taxon>
        <taxon>asterids</taxon>
        <taxon>campanulids</taxon>
        <taxon>Asterales</taxon>
        <taxon>Asteraceae</taxon>
        <taxon>Asteroideae</taxon>
        <taxon>Anthemideae</taxon>
        <taxon>Anthemidinae</taxon>
        <taxon>Tanacetum</taxon>
    </lineage>
</organism>
<proteinExistence type="predicted"/>
<feature type="compositionally biased region" description="Polar residues" evidence="6">
    <location>
        <begin position="212"/>
        <end position="228"/>
    </location>
</feature>
<feature type="region of interest" description="Disordered" evidence="6">
    <location>
        <begin position="1470"/>
        <end position="1496"/>
    </location>
</feature>
<dbReference type="GO" id="GO:0006508">
    <property type="term" value="P:proteolysis"/>
    <property type="evidence" value="ECO:0007669"/>
    <property type="project" value="UniProtKB-KW"/>
</dbReference>
<evidence type="ECO:0000259" key="7">
    <source>
        <dbReference type="PROSITE" id="PS50158"/>
    </source>
</evidence>
<evidence type="ECO:0000256" key="6">
    <source>
        <dbReference type="SAM" id="MobiDB-lite"/>
    </source>
</evidence>
<dbReference type="Pfam" id="PF07727">
    <property type="entry name" value="RVT_2"/>
    <property type="match status" value="2"/>
</dbReference>
<evidence type="ECO:0000259" key="8">
    <source>
        <dbReference type="PROSITE" id="PS50994"/>
    </source>
</evidence>
<feature type="compositionally biased region" description="Basic and acidic residues" evidence="6">
    <location>
        <begin position="2916"/>
        <end position="2939"/>
    </location>
</feature>
<comment type="caution">
    <text evidence="9">The sequence shown here is derived from an EMBL/GenBank/DDBJ whole genome shotgun (WGS) entry which is preliminary data.</text>
</comment>
<dbReference type="InterPro" id="IPR054722">
    <property type="entry name" value="PolX-like_BBD"/>
</dbReference>
<feature type="domain" description="Integrase catalytic" evidence="8">
    <location>
        <begin position="1"/>
        <end position="137"/>
    </location>
</feature>
<dbReference type="InterPro" id="IPR013103">
    <property type="entry name" value="RVT_2"/>
</dbReference>
<sequence>MTDDFSRFTWTFFLKTKDETSGILRKFITEIENLKDLKVKIIRFDNGGEFRNKEMNDFCSQKRIKRGFSNAMTPQQNGVAKRRNRTLIEAARTMLANAKLPVTFWAEVVNTACYVQNRVLVNKSQNKTPYELFNGRTPAIVFLKPFGYHVMILNTLDNLGKFEEKQDEGYFIRYSMSSNAFRWMQVQILLTFQVQRMQQVKKNPQDDCSTDVAESSGNSNPTATSTNPLADQMETLTVETPIPTVSSPVLTACLTDSQEPSIDSDGVEANVSNMETTITASPTPTLRIYKDHPKSQIISPVDTLIQTRNQSKEIFDALQDPSWVEDMQEELLQFKIQNVWTLVDCRKGEERIDYDEVFTPVARIEAIRLFLAYASFMGFIVYQMDVKSAILYGTIDEEVSSNTPVDKENPWGKDRTRKEVDLHLYRSMIRSLMYLTAFRPDIMFAVCACAKHQVTHKECHLHVVKRIFRYLKGYLKLGLWYPKESPFDLVAYSDSDYGGATQDRKSTTGGCQFLGRRLISWQCKKQTIVATSSTEAEYVAAASCCGQVLWIQNLLLDYGSEHNVDFHPIVDFIKASPLRRNLKLNDEAGISSLPDAKLFENLTLMGYNISPNKKFTFQKADEPASSLRDVSECEACPTDSGFKADQDRANINKSSTLPHELTSRVTSLAADEGSMQHKLDVGVLKDKDRGVADQSGDDALIKGRRFDVGEEAGKRVSDDTEVMATVLTSIDAATVLLGGVAKVSISSGSIPTVAEVPTENDVVPTAGLIFATATVVTRYTRRKRKETMVESKTPKKKKVQEQIDAHVTREIEEKMARKDQRMSEQIARDAEIARIHAEEELRIELISDLVRYQDNYAKVYKYQSQQRKPLTKKQKRDYYMAVIKSNLGWRVKDFRGMTFEEIKAKFTTVWKQIKNFIPMYSKEEAKRFKRKGIRFGQESAKKLKTSKEVSEEVKSPDEFLEEKVKDMMQLVPIEEVYVESLQVKHPIIDWKVHTKGQRSYWKITRLGGSSASYQFFVDMLKHLDREDLNQLWALVKESLSIRIHHVTSKDKEIFMLVEKDYPLRKGLAIGMISYKLQVENYSKMANDLILKMYKITSSPRQQVGTGIIGYNMEKLESLILTVEQALGRSSFFEVQSIIYPSQVGKIQIKEEAALGQGKGQRKVGSYREAYAPKPMDTAFFICKGLIFGSSIATATECVMHVPHIMKNSRFEERFPLLSQRDAPAEEGCTADEVKVIEFGDFYEAPQEVADTGSTSKGSTKKKGITVAVTIKDMQKRRNDVKARITLLLAVPDEHQLRFSKYETAQELWAVILKTFGGNEATKKTKKNQLKQQHGNFKAEGKETLEQIFNRLQAIVSHLEFMDVKIQQDDLNQKFLTSLAPEWLMYTIAWRNRSDLDTTSLDDLYNHLKVYEPKVQKKSELNYQNMAFISSAKNNSGKEEVNTASFPLPALKFPLLVKYEDINQIDEDDIEEMDIKAPRSQDRGRRENFKQGSKTKEQTPKALMAIDGVGWDWSYMANKEENHALVADEEAPTKFALMAKSSSKNKVFHRLKLDLLSLKIKKLNSVKKIRGLEFKVESKDNTIERLTKELEELKKEKEGLDSKLIGFQLASKDLDTLLGSQSDSFATEKGDSSESIMSKPMIKFIKATNSPTKVKISKVETVRKPSVKYAEMYRITTKSPKVRGNQRNWNNLKTQQLGKDFMMKNKACFKCGQLDHLAYDCAVWEEQGKTWLKNNNTHKSMSPRNIFHKTSRTPMRTNRPNMNAAQPKRTSFTKPAHSYIRRPFQRASTVRTQFRVLRVSNVNTNFPTVNKNFPTGNSKLSTTDVGDKGKAVKALACWIWRPKQNSTDKGLNKNNVSVIFKKYPYIDTQGRLKSDSGCSRYVTGNISYLSNYEPYDGGYMSFRQGGGKITSKGIIKTGKLKFENVYFVKDLKYNLFSVSQICDNKNSVLFTDLECIMLGRDFKLRDDTNVLLRTPRQHNMYSIDLNNIVPHKDLTCLVANASANENVLWHRRNFITEIENLKELKVKIIRCDNRGEFRNKEMNDFCSRKGIKREFSNARTPQQNGVAERRNKTLIEAARTMLADAKLPVTFWAEAVNTACYLQNRVLVNKSQNKTPYELFNGRTPAIGFLKPFECHVMTLNTLDNLGKFDAKGDEGYFIGYSMSSKAFSVFNKRTKIVEENLHVDFLENKLIEKGAGPNWLFDIDTLTNFINYVQVVVAGTTSTNFSGTKDDASQDVDKDVSSLRYIALSNWFQEAHLESSISNSQDASKADAPESMESPIPIVSLPVPTACLDDSPEPLSDTRLILKKVTIQDDTPSLDNILTLSNRFEDILRVTTNIGDTNGMEADLGNIENNISASPTPTFRIHIDHPKSQIIGPVDTLVQTRTKSKEMEEQRVRPIRTKWVLKNKKDERGIVIRNKARLVAHGHTQEEGINYEEVFAPVDPEFPAIVYKVEKAMYGLHQAPRAWYALMHEKFQMSAMGELNFFLGLQVQQKKDGIFLSQDKYGKDGTGKDVDLHLYRSMIRSLMYLTASRHQVTLKECHLHAIKRIFQYLKGHPKLGLWYLKESPFDVVAYSDSDYGGATQDRKSTTRGCQFFGRRLISWKCKKQTIVATSTTEAEYVAAASGCGQVLWIQNQLLDYGYNFMFHWDSVVNMCINFLHGSDSEERTHEFMHVYLVFASVYVWIGLAFCDYHNMVAILEKYEHNVDFHQIVDFVEASHLRIKTTDEGTKILATVDGKPRTISESSIRRNIKLNDKAGISSLPDAEIFENLILMGVNSPSFSGRTVPLFDTMLVHQGKGSGTPTKPHHTPSLEAHQSPNTASLSPSLPPATTETNLTFTPPDIPTLRQYSKRAKIAQAQLFLLLQMSLHLLSGMTVKTEMASKIAAQELEITSLKAKNKVLDDKDRRGAEPSGEDATIKGRSLETGEEAGIEKSTERGSNDKEELVNVLTSLDATSILISGVQVVSVLPTTEVDTVSVPTGSGLVPTSSLIFTTASVVTPYSWCKGKEKMVDSDTPKKKKLQEQIRHFDKEDLNQLWTLVKETLSIRQATSDKEKELWVELKRLYEPDVEDQLWAHTQALMHDPAEWRLYDTCSVHHVLSRDQEIYMLVEKYYPLRKGLAIVMISNKLQVENYSQIASDLIQKIHKIANSPRQRDD</sequence>
<name>A0A6L2NLC2_TANCI</name>
<feature type="region of interest" description="Disordered" evidence="6">
    <location>
        <begin position="2902"/>
        <end position="2939"/>
    </location>
</feature>
<evidence type="ECO:0000256" key="2">
    <source>
        <dbReference type="ARBA" id="ARBA00022723"/>
    </source>
</evidence>
<dbReference type="GO" id="GO:0008233">
    <property type="term" value="F:peptidase activity"/>
    <property type="evidence" value="ECO:0007669"/>
    <property type="project" value="UniProtKB-KW"/>
</dbReference>
<keyword evidence="3" id="KW-0378">Hydrolase</keyword>
<feature type="compositionally biased region" description="Polar residues" evidence="6">
    <location>
        <begin position="2814"/>
        <end position="2838"/>
    </location>
</feature>
<evidence type="ECO:0000256" key="4">
    <source>
        <dbReference type="PROSITE-ProRule" id="PRU00047"/>
    </source>
</evidence>
<dbReference type="Gene3D" id="3.30.420.10">
    <property type="entry name" value="Ribonuclease H-like superfamily/Ribonuclease H"/>
    <property type="match status" value="2"/>
</dbReference>
<dbReference type="CDD" id="cd09272">
    <property type="entry name" value="RNase_HI_RT_Ty1"/>
    <property type="match status" value="2"/>
</dbReference>
<feature type="region of interest" description="Disordered" evidence="6">
    <location>
        <begin position="203"/>
        <end position="228"/>
    </location>
</feature>
<evidence type="ECO:0000313" key="9">
    <source>
        <dbReference type="EMBL" id="GEU87058.1"/>
    </source>
</evidence>
<dbReference type="InterPro" id="IPR012337">
    <property type="entry name" value="RNaseH-like_sf"/>
</dbReference>
<dbReference type="GO" id="GO:0003676">
    <property type="term" value="F:nucleic acid binding"/>
    <property type="evidence" value="ECO:0007669"/>
    <property type="project" value="InterPro"/>
</dbReference>
<feature type="region of interest" description="Disordered" evidence="6">
    <location>
        <begin position="2796"/>
        <end position="2839"/>
    </location>
</feature>
<dbReference type="InterPro" id="IPR039537">
    <property type="entry name" value="Retrotran_Ty1/copia-like"/>
</dbReference>
<evidence type="ECO:0000256" key="3">
    <source>
        <dbReference type="ARBA" id="ARBA00022801"/>
    </source>
</evidence>
<feature type="coiled-coil region" evidence="5">
    <location>
        <begin position="1568"/>
        <end position="1609"/>
    </location>
</feature>
<feature type="compositionally biased region" description="Polar residues" evidence="6">
    <location>
        <begin position="1751"/>
        <end position="1771"/>
    </location>
</feature>
<keyword evidence="4" id="KW-0862">Zinc</keyword>
<dbReference type="GO" id="GO:0015074">
    <property type="term" value="P:DNA integration"/>
    <property type="evidence" value="ECO:0007669"/>
    <property type="project" value="InterPro"/>
</dbReference>
<reference evidence="9" key="1">
    <citation type="journal article" date="2019" name="Sci. Rep.">
        <title>Draft genome of Tanacetum cinerariifolium, the natural source of mosquito coil.</title>
        <authorList>
            <person name="Yamashiro T."/>
            <person name="Shiraishi A."/>
            <person name="Satake H."/>
            <person name="Nakayama K."/>
        </authorList>
    </citation>
    <scope>NUCLEOTIDE SEQUENCE</scope>
</reference>
<dbReference type="InterPro" id="IPR001878">
    <property type="entry name" value="Znf_CCHC"/>
</dbReference>
<dbReference type="PROSITE" id="PS50158">
    <property type="entry name" value="ZF_CCHC"/>
    <property type="match status" value="1"/>
</dbReference>
<evidence type="ECO:0000256" key="1">
    <source>
        <dbReference type="ARBA" id="ARBA00022670"/>
    </source>
</evidence>
<gene>
    <name evidence="9" type="ORF">Tci_059036</name>
</gene>
<dbReference type="GO" id="GO:0008270">
    <property type="term" value="F:zinc ion binding"/>
    <property type="evidence" value="ECO:0007669"/>
    <property type="project" value="UniProtKB-KW"/>
</dbReference>
<keyword evidence="2" id="KW-0479">Metal-binding</keyword>
<feature type="domain" description="Integrase catalytic" evidence="8">
    <location>
        <begin position="2026"/>
        <end position="2123"/>
    </location>
</feature>
<dbReference type="PANTHER" id="PTHR42648">
    <property type="entry name" value="TRANSPOSASE, PUTATIVE-RELATED"/>
    <property type="match status" value="1"/>
</dbReference>
<protein>
    <submittedName>
        <fullName evidence="9">Uncharacterized protein</fullName>
    </submittedName>
</protein>
<dbReference type="InterPro" id="IPR036397">
    <property type="entry name" value="RNaseH_sf"/>
</dbReference>